<keyword evidence="2" id="KW-1185">Reference proteome</keyword>
<reference evidence="1 2" key="1">
    <citation type="submission" date="2023-11" db="EMBL/GenBank/DDBJ databases">
        <title>Lentzea sokolovensis, sp. nov., Lentzea kristufkii, sp. nov., and Lentzea miocenensis, sp. nov., rare actinobacteria from Sokolov Coal Basin, Miocene lacustrine sediment, Czech Republic.</title>
        <authorList>
            <person name="Lara A."/>
            <person name="Kotroba L."/>
            <person name="Nouioui I."/>
            <person name="Neumann-Schaal M."/>
            <person name="Mast Y."/>
            <person name="Chronakova A."/>
        </authorList>
    </citation>
    <scope>NUCLEOTIDE SEQUENCE [LARGE SCALE GENOMIC DNA]</scope>
    <source>
        <strain evidence="1 2">BCCO 10_0856</strain>
    </source>
</reference>
<dbReference type="Proteomes" id="UP001285521">
    <property type="component" value="Unassembled WGS sequence"/>
</dbReference>
<protein>
    <recommendedName>
        <fullName evidence="3">NUDIX domain-containing protein</fullName>
    </recommendedName>
</protein>
<proteinExistence type="predicted"/>
<reference evidence="1 2" key="2">
    <citation type="submission" date="2023-11" db="EMBL/GenBank/DDBJ databases">
        <authorList>
            <person name="Lara A.C."/>
            <person name="Chronakova A."/>
        </authorList>
    </citation>
    <scope>NUCLEOTIDE SEQUENCE [LARGE SCALE GENOMIC DNA]</scope>
    <source>
        <strain evidence="1 2">BCCO 10_0856</strain>
    </source>
</reference>
<gene>
    <name evidence="1" type="ORF">SK803_00865</name>
</gene>
<dbReference type="RefSeq" id="WP_319963739.1">
    <property type="nucleotide sequence ID" value="NZ_JAXAVW010000001.1"/>
</dbReference>
<evidence type="ECO:0000313" key="2">
    <source>
        <dbReference type="Proteomes" id="UP001285521"/>
    </source>
</evidence>
<evidence type="ECO:0008006" key="3">
    <source>
        <dbReference type="Google" id="ProtNLM"/>
    </source>
</evidence>
<organism evidence="1 2">
    <name type="scientific">Lentzea miocenica</name>
    <dbReference type="NCBI Taxonomy" id="3095431"/>
    <lineage>
        <taxon>Bacteria</taxon>
        <taxon>Bacillati</taxon>
        <taxon>Actinomycetota</taxon>
        <taxon>Actinomycetes</taxon>
        <taxon>Pseudonocardiales</taxon>
        <taxon>Pseudonocardiaceae</taxon>
        <taxon>Lentzea</taxon>
    </lineage>
</organism>
<evidence type="ECO:0000313" key="1">
    <source>
        <dbReference type="EMBL" id="MDX8028735.1"/>
    </source>
</evidence>
<sequence>MKIYARQAVGSTWKYHETDDEGWDHRTVSLREDWTPVVAAALAEARPSSERDWGQVAWVSVDEWLRRPDVELITAVKFEEVWSLARGALGLPVEVRPYRGNE</sequence>
<comment type="caution">
    <text evidence="1">The sequence shown here is derived from an EMBL/GenBank/DDBJ whole genome shotgun (WGS) entry which is preliminary data.</text>
</comment>
<accession>A0ABU4SS99</accession>
<name>A0ABU4SS99_9PSEU</name>
<dbReference type="EMBL" id="JAXAVW010000001">
    <property type="protein sequence ID" value="MDX8028735.1"/>
    <property type="molecule type" value="Genomic_DNA"/>
</dbReference>